<organism evidence="10 11">
    <name type="scientific">Streptomyces albireticuli</name>
    <dbReference type="NCBI Taxonomy" id="1940"/>
    <lineage>
        <taxon>Bacteria</taxon>
        <taxon>Bacillati</taxon>
        <taxon>Actinomycetota</taxon>
        <taxon>Actinomycetes</taxon>
        <taxon>Kitasatosporales</taxon>
        <taxon>Streptomycetaceae</taxon>
        <taxon>Streptomyces</taxon>
    </lineage>
</organism>
<gene>
    <name evidence="10" type="ORF">CK936_10145</name>
</gene>
<dbReference type="PANTHER" id="PTHR42718">
    <property type="entry name" value="MAJOR FACILITATOR SUPERFAMILY MULTIDRUG TRANSPORTER MFSC"/>
    <property type="match status" value="1"/>
</dbReference>
<keyword evidence="7" id="KW-0046">Antibiotic resistance</keyword>
<evidence type="ECO:0000256" key="2">
    <source>
        <dbReference type="ARBA" id="ARBA00022448"/>
    </source>
</evidence>
<feature type="transmembrane region" description="Helical" evidence="8">
    <location>
        <begin position="196"/>
        <end position="216"/>
    </location>
</feature>
<feature type="transmembrane region" description="Helical" evidence="8">
    <location>
        <begin position="101"/>
        <end position="123"/>
    </location>
</feature>
<dbReference type="GO" id="GO:0005886">
    <property type="term" value="C:plasma membrane"/>
    <property type="evidence" value="ECO:0007669"/>
    <property type="project" value="UniProtKB-SubCell"/>
</dbReference>
<dbReference type="SUPFAM" id="SSF103473">
    <property type="entry name" value="MFS general substrate transporter"/>
    <property type="match status" value="1"/>
</dbReference>
<dbReference type="InterPro" id="IPR004638">
    <property type="entry name" value="EmrB-like"/>
</dbReference>
<evidence type="ECO:0000256" key="6">
    <source>
        <dbReference type="ARBA" id="ARBA00023136"/>
    </source>
</evidence>
<dbReference type="InterPro" id="IPR036259">
    <property type="entry name" value="MFS_trans_sf"/>
</dbReference>
<feature type="transmembrane region" description="Helical" evidence="8">
    <location>
        <begin position="354"/>
        <end position="375"/>
    </location>
</feature>
<feature type="transmembrane region" description="Helical" evidence="8">
    <location>
        <begin position="49"/>
        <end position="67"/>
    </location>
</feature>
<evidence type="ECO:0000256" key="4">
    <source>
        <dbReference type="ARBA" id="ARBA00022692"/>
    </source>
</evidence>
<keyword evidence="2" id="KW-0813">Transport</keyword>
<keyword evidence="6 8" id="KW-0472">Membrane</keyword>
<dbReference type="Pfam" id="PF07690">
    <property type="entry name" value="MFS_1"/>
    <property type="match status" value="1"/>
</dbReference>
<dbReference type="GO" id="GO:0022857">
    <property type="term" value="F:transmembrane transporter activity"/>
    <property type="evidence" value="ECO:0007669"/>
    <property type="project" value="InterPro"/>
</dbReference>
<keyword evidence="4 8" id="KW-0812">Transmembrane</keyword>
<comment type="caution">
    <text evidence="10">The sequence shown here is derived from an EMBL/GenBank/DDBJ whole genome shotgun (WGS) entry which is preliminary data.</text>
</comment>
<dbReference type="PANTHER" id="PTHR42718:SF42">
    <property type="entry name" value="EXPORT PROTEIN"/>
    <property type="match status" value="1"/>
</dbReference>
<sequence length="515" mass="52749">MREARGKWLALAALGLSLLTIGVDATILNVALPTVGADLGATTSDLQWFVDAFTLAMAALLLPAGLLGDRFGRKKFLMGSLFVFGAASVWCAYSGSSGMLIAARTLLGVSAAFLVPLCTSVLLDIFEDEKERTKAIGVIAVTQTLGLPLGPILGGALLNHFWWGSVFLVNAPLVALGLVAVALLVPESHGAQRGRIDFTGVLISSVALIGVVYGSIRAGEEGWGSGEALLPLVGGLVLLGVFGFWEKRVALTGEPLVDLSLFRSRGFVWGSVLGTVVAFAMFGLIFALPQYFQAVDGTDALGTGVRLLPLIGGVLVSAGLVSKLATEIAPRAVPALGFLLVAAGLFLGTRTEPATSYGFVALWLVVAGVGLGLAMTRTMTAAINSLSKERSGVGSALVSAMRQVGGSVGVAVLGTVANAGYRSHLRLSEVPGEVTEVARRSVGSGVAVGRKLGSPEIVRAVQDAFVSAMHTLLAVCGAIAVVAAVLALLFMPKRPPGSGAVEEADHEGPVSGAVG</sequence>
<evidence type="ECO:0000256" key="8">
    <source>
        <dbReference type="SAM" id="Phobius"/>
    </source>
</evidence>
<feature type="transmembrane region" description="Helical" evidence="8">
    <location>
        <begin position="135"/>
        <end position="154"/>
    </location>
</feature>
<dbReference type="RefSeq" id="WP_095580511.1">
    <property type="nucleotide sequence ID" value="NZ_JAJQQQ010000001.1"/>
</dbReference>
<evidence type="ECO:0000313" key="10">
    <source>
        <dbReference type="EMBL" id="PAU49012.1"/>
    </source>
</evidence>
<dbReference type="NCBIfam" id="TIGR00711">
    <property type="entry name" value="efflux_EmrB"/>
    <property type="match status" value="1"/>
</dbReference>
<feature type="transmembrane region" description="Helical" evidence="8">
    <location>
        <begin position="468"/>
        <end position="490"/>
    </location>
</feature>
<evidence type="ECO:0000256" key="1">
    <source>
        <dbReference type="ARBA" id="ARBA00004651"/>
    </source>
</evidence>
<accession>A0A2A2DCI6</accession>
<dbReference type="EMBL" id="NSJV01000200">
    <property type="protein sequence ID" value="PAU49012.1"/>
    <property type="molecule type" value="Genomic_DNA"/>
</dbReference>
<name>A0A2A2DCI6_9ACTN</name>
<dbReference type="GO" id="GO:0046677">
    <property type="term" value="P:response to antibiotic"/>
    <property type="evidence" value="ECO:0007669"/>
    <property type="project" value="UniProtKB-KW"/>
</dbReference>
<feature type="transmembrane region" description="Helical" evidence="8">
    <location>
        <begin position="300"/>
        <end position="321"/>
    </location>
</feature>
<dbReference type="Gene3D" id="1.20.1250.20">
    <property type="entry name" value="MFS general substrate transporter like domains"/>
    <property type="match status" value="1"/>
</dbReference>
<dbReference type="InterPro" id="IPR011701">
    <property type="entry name" value="MFS"/>
</dbReference>
<dbReference type="AlphaFoldDB" id="A0A2A2DCI6"/>
<feature type="transmembrane region" description="Helical" evidence="8">
    <location>
        <begin position="328"/>
        <end position="348"/>
    </location>
</feature>
<comment type="subcellular location">
    <subcellularLocation>
        <location evidence="1">Cell membrane</location>
        <topology evidence="1">Multi-pass membrane protein</topology>
    </subcellularLocation>
</comment>
<feature type="domain" description="Major facilitator superfamily (MFS) profile" evidence="9">
    <location>
        <begin position="10"/>
        <end position="495"/>
    </location>
</feature>
<dbReference type="CDD" id="cd17321">
    <property type="entry name" value="MFS_MMR_MDR_like"/>
    <property type="match status" value="1"/>
</dbReference>
<evidence type="ECO:0000256" key="5">
    <source>
        <dbReference type="ARBA" id="ARBA00022989"/>
    </source>
</evidence>
<protein>
    <submittedName>
        <fullName evidence="10">MFS transporter</fullName>
    </submittedName>
</protein>
<feature type="transmembrane region" description="Helical" evidence="8">
    <location>
        <begin position="266"/>
        <end position="288"/>
    </location>
</feature>
<evidence type="ECO:0000259" key="9">
    <source>
        <dbReference type="PROSITE" id="PS50850"/>
    </source>
</evidence>
<dbReference type="InterPro" id="IPR020846">
    <property type="entry name" value="MFS_dom"/>
</dbReference>
<feature type="transmembrane region" description="Helical" evidence="8">
    <location>
        <begin position="228"/>
        <end position="245"/>
    </location>
</feature>
<evidence type="ECO:0000313" key="11">
    <source>
        <dbReference type="Proteomes" id="UP000218944"/>
    </source>
</evidence>
<proteinExistence type="predicted"/>
<dbReference type="PROSITE" id="PS50850">
    <property type="entry name" value="MFS"/>
    <property type="match status" value="1"/>
</dbReference>
<reference evidence="10 11" key="1">
    <citation type="submission" date="2017-08" db="EMBL/GenBank/DDBJ databases">
        <title>Genome sequence of Streptomyces albireticuli NRRL B-1670.</title>
        <authorList>
            <person name="Graham D.E."/>
            <person name="Mahan K.M."/>
            <person name="Klingeman D.M."/>
            <person name="Hettich R.L."/>
            <person name="Parry R.J."/>
            <person name="Spain J.C."/>
        </authorList>
    </citation>
    <scope>NUCLEOTIDE SEQUENCE [LARGE SCALE GENOMIC DNA]</scope>
    <source>
        <strain evidence="10 11">NRRL B-1670</strain>
    </source>
</reference>
<keyword evidence="3" id="KW-1003">Cell membrane</keyword>
<dbReference type="Gene3D" id="1.20.1720.10">
    <property type="entry name" value="Multidrug resistance protein D"/>
    <property type="match status" value="1"/>
</dbReference>
<keyword evidence="11" id="KW-1185">Reference proteome</keyword>
<evidence type="ECO:0000256" key="7">
    <source>
        <dbReference type="ARBA" id="ARBA00023251"/>
    </source>
</evidence>
<keyword evidence="5 8" id="KW-1133">Transmembrane helix</keyword>
<evidence type="ECO:0000256" key="3">
    <source>
        <dbReference type="ARBA" id="ARBA00022475"/>
    </source>
</evidence>
<feature type="transmembrane region" description="Helical" evidence="8">
    <location>
        <begin position="160"/>
        <end position="184"/>
    </location>
</feature>
<feature type="transmembrane region" description="Helical" evidence="8">
    <location>
        <begin position="76"/>
        <end position="95"/>
    </location>
</feature>
<dbReference type="Proteomes" id="UP000218944">
    <property type="component" value="Unassembled WGS sequence"/>
</dbReference>